<dbReference type="EMBL" id="OKRB01000014">
    <property type="protein sequence ID" value="SPE17826.1"/>
    <property type="molecule type" value="Genomic_DNA"/>
</dbReference>
<dbReference type="AlphaFoldDB" id="A0A2N9L3C4"/>
<evidence type="ECO:0000256" key="7">
    <source>
        <dbReference type="ARBA" id="ARBA00044951"/>
    </source>
</evidence>
<organism evidence="10 11">
    <name type="scientific">Candidatus Sulfuritelmatomonas gaucii</name>
    <dbReference type="NCBI Taxonomy" id="2043161"/>
    <lineage>
        <taxon>Bacteria</taxon>
        <taxon>Pseudomonadati</taxon>
        <taxon>Acidobacteriota</taxon>
        <taxon>Terriglobia</taxon>
        <taxon>Terriglobales</taxon>
        <taxon>Acidobacteriaceae</taxon>
        <taxon>Candidatus Sulfuritelmatomonas</taxon>
    </lineage>
</organism>
<gene>
    <name evidence="10" type="ORF">SBA5_1100006</name>
</gene>
<keyword evidence="5" id="KW-0119">Carbohydrate metabolism</keyword>
<evidence type="ECO:0000256" key="1">
    <source>
        <dbReference type="ARBA" id="ARBA00001936"/>
    </source>
</evidence>
<dbReference type="EC" id="5.3.1.15" evidence="8"/>
<evidence type="ECO:0000256" key="5">
    <source>
        <dbReference type="ARBA" id="ARBA00023277"/>
    </source>
</evidence>
<evidence type="ECO:0000256" key="6">
    <source>
        <dbReference type="ARBA" id="ARBA00044907"/>
    </source>
</evidence>
<evidence type="ECO:0000256" key="9">
    <source>
        <dbReference type="SAM" id="MobiDB-lite"/>
    </source>
</evidence>
<comment type="cofactor">
    <cofactor evidence="1">
        <name>Mn(2+)</name>
        <dbReference type="ChEBI" id="CHEBI:29035"/>
    </cofactor>
</comment>
<comment type="similarity">
    <text evidence="7">Belongs to the D-lyxose ketol-isomerase family.</text>
</comment>
<comment type="catalytic activity">
    <reaction evidence="6">
        <text>D-lyxose = D-xylulose</text>
        <dbReference type="Rhea" id="RHEA:14201"/>
        <dbReference type="ChEBI" id="CHEBI:16789"/>
        <dbReference type="ChEBI" id="CHEBI:17140"/>
        <dbReference type="EC" id="5.3.1.15"/>
    </reaction>
</comment>
<keyword evidence="3" id="KW-0464">Manganese</keyword>
<name>A0A2N9L3C4_9BACT</name>
<accession>A0A2N9L3C4</accession>
<evidence type="ECO:0000256" key="4">
    <source>
        <dbReference type="ARBA" id="ARBA00023235"/>
    </source>
</evidence>
<evidence type="ECO:0000256" key="8">
    <source>
        <dbReference type="ARBA" id="ARBA00044972"/>
    </source>
</evidence>
<dbReference type="Gene3D" id="2.60.120.10">
    <property type="entry name" value="Jelly Rolls"/>
    <property type="match status" value="1"/>
</dbReference>
<evidence type="ECO:0000313" key="11">
    <source>
        <dbReference type="Proteomes" id="UP000239735"/>
    </source>
</evidence>
<dbReference type="GO" id="GO:0047828">
    <property type="term" value="F:D-lyxose ketol-isomerase activity"/>
    <property type="evidence" value="ECO:0007669"/>
    <property type="project" value="UniProtKB-EC"/>
</dbReference>
<feature type="compositionally biased region" description="Low complexity" evidence="9">
    <location>
        <begin position="9"/>
        <end position="18"/>
    </location>
</feature>
<dbReference type="GO" id="GO:0046872">
    <property type="term" value="F:metal ion binding"/>
    <property type="evidence" value="ECO:0007669"/>
    <property type="project" value="UniProtKB-KW"/>
</dbReference>
<sequence length="59" mass="6733">MTPRKFRPASRAASQSSRQLEKGSAMKRSEINRCIAEAEAFFARNGFLLPRFAEWSPED</sequence>
<dbReference type="Pfam" id="PF07385">
    <property type="entry name" value="Lyx_isomer"/>
    <property type="match status" value="1"/>
</dbReference>
<evidence type="ECO:0000256" key="2">
    <source>
        <dbReference type="ARBA" id="ARBA00022723"/>
    </source>
</evidence>
<dbReference type="InterPro" id="IPR014710">
    <property type="entry name" value="RmlC-like_jellyroll"/>
</dbReference>
<feature type="region of interest" description="Disordered" evidence="9">
    <location>
        <begin position="1"/>
        <end position="26"/>
    </location>
</feature>
<keyword evidence="2" id="KW-0479">Metal-binding</keyword>
<evidence type="ECO:0000256" key="3">
    <source>
        <dbReference type="ARBA" id="ARBA00023211"/>
    </source>
</evidence>
<dbReference type="InterPro" id="IPR010864">
    <property type="entry name" value="D-lyxose_isomer"/>
</dbReference>
<proteinExistence type="inferred from homology"/>
<dbReference type="Proteomes" id="UP000239735">
    <property type="component" value="Unassembled WGS sequence"/>
</dbReference>
<reference evidence="11" key="1">
    <citation type="submission" date="2018-02" db="EMBL/GenBank/DDBJ databases">
        <authorList>
            <person name="Hausmann B."/>
        </authorList>
    </citation>
    <scope>NUCLEOTIDE SEQUENCE [LARGE SCALE GENOMIC DNA]</scope>
    <source>
        <strain evidence="11">Peat soil MAG SbA5</strain>
    </source>
</reference>
<evidence type="ECO:0000313" key="10">
    <source>
        <dbReference type="EMBL" id="SPE17826.1"/>
    </source>
</evidence>
<keyword evidence="4" id="KW-0413">Isomerase</keyword>
<protein>
    <recommendedName>
        <fullName evidence="8">D-lyxose ketol-isomerase</fullName>
        <ecNumber evidence="8">5.3.1.15</ecNumber>
    </recommendedName>
</protein>